<evidence type="ECO:0000259" key="1">
    <source>
        <dbReference type="Pfam" id="PF07969"/>
    </source>
</evidence>
<dbReference type="InterPro" id="IPR013108">
    <property type="entry name" value="Amidohydro_3"/>
</dbReference>
<dbReference type="Gene3D" id="2.30.40.10">
    <property type="entry name" value="Urease, subunit C, domain 1"/>
    <property type="match status" value="1"/>
</dbReference>
<gene>
    <name evidence="2" type="ORF">DXH95_04030</name>
</gene>
<dbReference type="AlphaFoldDB" id="A0A371BG74"/>
<dbReference type="GO" id="GO:0016810">
    <property type="term" value="F:hydrolase activity, acting on carbon-nitrogen (but not peptide) bonds"/>
    <property type="evidence" value="ECO:0007669"/>
    <property type="project" value="InterPro"/>
</dbReference>
<dbReference type="SUPFAM" id="SSF51338">
    <property type="entry name" value="Composite domain of metallo-dependent hydrolases"/>
    <property type="match status" value="1"/>
</dbReference>
<dbReference type="OrthoDB" id="9811399at2"/>
<dbReference type="Pfam" id="PF07969">
    <property type="entry name" value="Amidohydro_3"/>
    <property type="match status" value="1"/>
</dbReference>
<dbReference type="EMBL" id="QRGP01000001">
    <property type="protein sequence ID" value="RDV06596.1"/>
    <property type="molecule type" value="Genomic_DNA"/>
</dbReference>
<evidence type="ECO:0000313" key="2">
    <source>
        <dbReference type="EMBL" id="RDV06596.1"/>
    </source>
</evidence>
<dbReference type="PANTHER" id="PTHR22642:SF2">
    <property type="entry name" value="PROTEIN LONG AFTER FAR-RED 3"/>
    <property type="match status" value="1"/>
</dbReference>
<keyword evidence="2" id="KW-0378">Hydrolase</keyword>
<dbReference type="InterPro" id="IPR032466">
    <property type="entry name" value="Metal_Hydrolase"/>
</dbReference>
<sequence length="457" mass="48512">MTVAADLILRNVRPYGAAMCDVAIKGGQILALGPNLSVSGPEIVCDGRDLIPGLHDHHLHLFATAARKVTVDLARCESMDAVCAALRQHAARLAEGAWLRATGLIEPDTEIPDRHMLDQWINDRPIRVQDRTGALWLLNSRAIDAIGPGPWPDCVERDASGRPTGRIWRGDVWLRSTLASPPPSLHHLSRELAAFGITSVTDAGASNGAAEVALFEAAVQSGELLQKLTLMGREDLPLSPDLERGPLKLLYDESALPDVAEVAARIVIARQHNRAAAAHCVTLGELLFFLAALDAAGGARPGDRIEHGSVIPQSLLADIARSGLTIVTQPGFVRTRGDRYLATIEPDDLPDLYRLRSLSDAGINVLAGSDAPYGSIDPWEAILAATKRTTESGAIIGKKEAIPLRQALGLYGADRGIQPGQAADLCLLGTPLSVLAEGWTANPVAMTIIGGAPFTAT</sequence>
<dbReference type="Gene3D" id="3.10.310.70">
    <property type="match status" value="1"/>
</dbReference>
<dbReference type="RefSeq" id="WP_115548146.1">
    <property type="nucleotide sequence ID" value="NZ_QRGP01000001.1"/>
</dbReference>
<dbReference type="PANTHER" id="PTHR22642">
    <property type="entry name" value="IMIDAZOLONEPROPIONASE"/>
    <property type="match status" value="1"/>
</dbReference>
<comment type="caution">
    <text evidence="2">The sequence shown here is derived from an EMBL/GenBank/DDBJ whole genome shotgun (WGS) entry which is preliminary data.</text>
</comment>
<proteinExistence type="predicted"/>
<dbReference type="Proteomes" id="UP000263833">
    <property type="component" value="Unassembled WGS sequence"/>
</dbReference>
<dbReference type="InterPro" id="IPR011059">
    <property type="entry name" value="Metal-dep_hydrolase_composite"/>
</dbReference>
<feature type="domain" description="Amidohydrolase 3" evidence="1">
    <location>
        <begin position="46"/>
        <end position="451"/>
    </location>
</feature>
<keyword evidence="3" id="KW-1185">Reference proteome</keyword>
<reference evidence="3" key="1">
    <citation type="submission" date="2018-08" db="EMBL/GenBank/DDBJ databases">
        <authorList>
            <person name="Kim S.-J."/>
            <person name="Jung G.-Y."/>
        </authorList>
    </citation>
    <scope>NUCLEOTIDE SEQUENCE [LARGE SCALE GENOMIC DNA]</scope>
    <source>
        <strain evidence="3">GY_G</strain>
    </source>
</reference>
<protein>
    <submittedName>
        <fullName evidence="2">Amidohydrolase</fullName>
    </submittedName>
</protein>
<dbReference type="Gene3D" id="3.20.20.140">
    <property type="entry name" value="Metal-dependent hydrolases"/>
    <property type="match status" value="1"/>
</dbReference>
<evidence type="ECO:0000313" key="3">
    <source>
        <dbReference type="Proteomes" id="UP000263833"/>
    </source>
</evidence>
<accession>A0A371BG74</accession>
<dbReference type="SUPFAM" id="SSF51556">
    <property type="entry name" value="Metallo-dependent hydrolases"/>
    <property type="match status" value="1"/>
</dbReference>
<name>A0A371BG74_9SPHN</name>
<organism evidence="2 3">
    <name type="scientific">Sphingorhabdus pulchriflava</name>
    <dbReference type="NCBI Taxonomy" id="2292257"/>
    <lineage>
        <taxon>Bacteria</taxon>
        <taxon>Pseudomonadati</taxon>
        <taxon>Pseudomonadota</taxon>
        <taxon>Alphaproteobacteria</taxon>
        <taxon>Sphingomonadales</taxon>
        <taxon>Sphingomonadaceae</taxon>
        <taxon>Sphingorhabdus</taxon>
    </lineage>
</organism>